<proteinExistence type="predicted"/>
<evidence type="ECO:0000256" key="1">
    <source>
        <dbReference type="SAM" id="MobiDB-lite"/>
    </source>
</evidence>
<dbReference type="Proteomes" id="UP000257109">
    <property type="component" value="Unassembled WGS sequence"/>
</dbReference>
<dbReference type="EMBL" id="QJKJ01012893">
    <property type="protein sequence ID" value="RDX67660.1"/>
    <property type="molecule type" value="Genomic_DNA"/>
</dbReference>
<keyword evidence="3" id="KW-1185">Reference proteome</keyword>
<evidence type="ECO:0000313" key="3">
    <source>
        <dbReference type="Proteomes" id="UP000257109"/>
    </source>
</evidence>
<feature type="non-terminal residue" evidence="2">
    <location>
        <position position="1"/>
    </location>
</feature>
<protein>
    <submittedName>
        <fullName evidence="2">Uncharacterized protein</fullName>
    </submittedName>
</protein>
<evidence type="ECO:0000313" key="2">
    <source>
        <dbReference type="EMBL" id="RDX67660.1"/>
    </source>
</evidence>
<comment type="caution">
    <text evidence="2">The sequence shown here is derived from an EMBL/GenBank/DDBJ whole genome shotgun (WGS) entry which is preliminary data.</text>
</comment>
<feature type="region of interest" description="Disordered" evidence="1">
    <location>
        <begin position="1"/>
        <end position="71"/>
    </location>
</feature>
<dbReference type="AlphaFoldDB" id="A0A371ENM7"/>
<accession>A0A371ENM7</accession>
<gene>
    <name evidence="2" type="ORF">CR513_53431</name>
</gene>
<name>A0A371ENM7_MUCPR</name>
<dbReference type="OrthoDB" id="10554391at2759"/>
<sequence length="71" mass="7783">MTASNHITTRQKDFRSKKGGARNVGATENRTGRKENLTEATRTCGQESKPRSDVAPDSGLNGSKSYSWCLH</sequence>
<organism evidence="2 3">
    <name type="scientific">Mucuna pruriens</name>
    <name type="common">Velvet bean</name>
    <name type="synonym">Dolichos pruriens</name>
    <dbReference type="NCBI Taxonomy" id="157652"/>
    <lineage>
        <taxon>Eukaryota</taxon>
        <taxon>Viridiplantae</taxon>
        <taxon>Streptophyta</taxon>
        <taxon>Embryophyta</taxon>
        <taxon>Tracheophyta</taxon>
        <taxon>Spermatophyta</taxon>
        <taxon>Magnoliopsida</taxon>
        <taxon>eudicotyledons</taxon>
        <taxon>Gunneridae</taxon>
        <taxon>Pentapetalae</taxon>
        <taxon>rosids</taxon>
        <taxon>fabids</taxon>
        <taxon>Fabales</taxon>
        <taxon>Fabaceae</taxon>
        <taxon>Papilionoideae</taxon>
        <taxon>50 kb inversion clade</taxon>
        <taxon>NPAAA clade</taxon>
        <taxon>indigoferoid/millettioid clade</taxon>
        <taxon>Phaseoleae</taxon>
        <taxon>Mucuna</taxon>
    </lineage>
</organism>
<feature type="compositionally biased region" description="Polar residues" evidence="1">
    <location>
        <begin position="60"/>
        <end position="71"/>
    </location>
</feature>
<reference evidence="2" key="1">
    <citation type="submission" date="2018-05" db="EMBL/GenBank/DDBJ databases">
        <title>Draft genome of Mucuna pruriens seed.</title>
        <authorList>
            <person name="Nnadi N.E."/>
            <person name="Vos R."/>
            <person name="Hasami M.H."/>
            <person name="Devisetty U.K."/>
            <person name="Aguiy J.C."/>
        </authorList>
    </citation>
    <scope>NUCLEOTIDE SEQUENCE [LARGE SCALE GENOMIC DNA]</scope>
    <source>
        <strain evidence="2">JCA_2017</strain>
    </source>
</reference>